<dbReference type="SUPFAM" id="SSF56037">
    <property type="entry name" value="PheT/TilS domain"/>
    <property type="match status" value="1"/>
</dbReference>
<dbReference type="InterPro" id="IPR005146">
    <property type="entry name" value="B3/B4_tRNA-bd"/>
</dbReference>
<dbReference type="PANTHER" id="PTHR39209">
    <property type="match status" value="1"/>
</dbReference>
<evidence type="ECO:0000313" key="2">
    <source>
        <dbReference type="EMBL" id="OGY73278.1"/>
    </source>
</evidence>
<proteinExistence type="predicted"/>
<dbReference type="EMBL" id="MHJU01000014">
    <property type="protein sequence ID" value="OGY73278.1"/>
    <property type="molecule type" value="Genomic_DNA"/>
</dbReference>
<organism evidence="2 3">
    <name type="scientific">Candidatus Jacksonbacteria bacterium RIFCSPLOWO2_02_FULL_44_20</name>
    <dbReference type="NCBI Taxonomy" id="1798460"/>
    <lineage>
        <taxon>Bacteria</taxon>
        <taxon>Candidatus Jacksoniibacteriota</taxon>
    </lineage>
</organism>
<accession>A0A1G2A8Q8</accession>
<dbReference type="PANTHER" id="PTHR39209:SF2">
    <property type="entry name" value="CYTOPLASMIC PROTEIN"/>
    <property type="match status" value="1"/>
</dbReference>
<dbReference type="InterPro" id="IPR020825">
    <property type="entry name" value="Phe-tRNA_synthase-like_B3/B4"/>
</dbReference>
<evidence type="ECO:0000259" key="1">
    <source>
        <dbReference type="SMART" id="SM00873"/>
    </source>
</evidence>
<dbReference type="Proteomes" id="UP000178315">
    <property type="component" value="Unassembled WGS sequence"/>
</dbReference>
<reference evidence="2 3" key="1">
    <citation type="journal article" date="2016" name="Nat. Commun.">
        <title>Thousands of microbial genomes shed light on interconnected biogeochemical processes in an aquifer system.</title>
        <authorList>
            <person name="Anantharaman K."/>
            <person name="Brown C.T."/>
            <person name="Hug L.A."/>
            <person name="Sharon I."/>
            <person name="Castelle C.J."/>
            <person name="Probst A.J."/>
            <person name="Thomas B.C."/>
            <person name="Singh A."/>
            <person name="Wilkins M.J."/>
            <person name="Karaoz U."/>
            <person name="Brodie E.L."/>
            <person name="Williams K.H."/>
            <person name="Hubbard S.S."/>
            <person name="Banfield J.F."/>
        </authorList>
    </citation>
    <scope>NUCLEOTIDE SEQUENCE [LARGE SCALE GENOMIC DNA]</scope>
</reference>
<dbReference type="SMART" id="SM00873">
    <property type="entry name" value="B3_4"/>
    <property type="match status" value="1"/>
</dbReference>
<name>A0A1G2A8Q8_9BACT</name>
<dbReference type="Pfam" id="PF03483">
    <property type="entry name" value="B3_4"/>
    <property type="match status" value="1"/>
</dbReference>
<gene>
    <name evidence="2" type="ORF">A3H61_00905</name>
</gene>
<feature type="domain" description="B3/B4 tRNA-binding" evidence="1">
    <location>
        <begin position="62"/>
        <end position="216"/>
    </location>
</feature>
<dbReference type="GO" id="GO:0003723">
    <property type="term" value="F:RNA binding"/>
    <property type="evidence" value="ECO:0007669"/>
    <property type="project" value="InterPro"/>
</dbReference>
<evidence type="ECO:0000313" key="3">
    <source>
        <dbReference type="Proteomes" id="UP000178315"/>
    </source>
</evidence>
<dbReference type="Gene3D" id="3.50.40.10">
    <property type="entry name" value="Phenylalanyl-trna Synthetase, Chain B, domain 3"/>
    <property type="match status" value="1"/>
</dbReference>
<dbReference type="GO" id="GO:0004826">
    <property type="term" value="F:phenylalanine-tRNA ligase activity"/>
    <property type="evidence" value="ECO:0007669"/>
    <property type="project" value="InterPro"/>
</dbReference>
<comment type="caution">
    <text evidence="2">The sequence shown here is derived from an EMBL/GenBank/DDBJ whole genome shotgun (WGS) entry which is preliminary data.</text>
</comment>
<protein>
    <recommendedName>
        <fullName evidence="1">B3/B4 tRNA-binding domain-containing protein</fullName>
    </recommendedName>
</protein>
<sequence length="231" mass="25678">MRLTVDPKLFEQFPELRVGVVVVEGADNAGAGAEILKLLRLCEREAGEKYGASALGEMPQIVCWRRAYKSFSANDYRSSVEALLRRAIKGDALPDINPLVNLYNALSLKYFIPFGGEDLSRVEGDIVLGYALGDEPCVLIGESENRPPKQGEIVYKDDAGVLCRRWNWREADRTKLEKSTTRAILVCEDLFSESDELAENGCKEALSFAQEFLYAQGRVAVLSETVTEFAD</sequence>
<dbReference type="AlphaFoldDB" id="A0A1G2A8Q8"/>